<evidence type="ECO:0000313" key="1">
    <source>
        <dbReference type="EMBL" id="CAF1533264.1"/>
    </source>
</evidence>
<organism evidence="1 2">
    <name type="scientific">Adineta ricciae</name>
    <name type="common">Rotifer</name>
    <dbReference type="NCBI Taxonomy" id="249248"/>
    <lineage>
        <taxon>Eukaryota</taxon>
        <taxon>Metazoa</taxon>
        <taxon>Spiralia</taxon>
        <taxon>Gnathifera</taxon>
        <taxon>Rotifera</taxon>
        <taxon>Eurotatoria</taxon>
        <taxon>Bdelloidea</taxon>
        <taxon>Adinetida</taxon>
        <taxon>Adinetidae</taxon>
        <taxon>Adineta</taxon>
    </lineage>
</organism>
<dbReference type="Proteomes" id="UP000663828">
    <property type="component" value="Unassembled WGS sequence"/>
</dbReference>
<evidence type="ECO:0000313" key="2">
    <source>
        <dbReference type="Proteomes" id="UP000663828"/>
    </source>
</evidence>
<sequence length="68" mass="7193">DKVDGSLLIVVNGAEDTLVPSQDAGSPLSPLIAEGWYQGDVDELIIDCSRCVEVHTDGILLINTGELL</sequence>
<keyword evidence="2" id="KW-1185">Reference proteome</keyword>
<dbReference type="AlphaFoldDB" id="A0A815VU27"/>
<protein>
    <submittedName>
        <fullName evidence="1">Uncharacterized protein</fullName>
    </submittedName>
</protein>
<proteinExistence type="predicted"/>
<name>A0A815VU27_ADIRI</name>
<gene>
    <name evidence="1" type="ORF">XAT740_LOCUS41631</name>
</gene>
<comment type="caution">
    <text evidence="1">The sequence shown here is derived from an EMBL/GenBank/DDBJ whole genome shotgun (WGS) entry which is preliminary data.</text>
</comment>
<accession>A0A815VU27</accession>
<reference evidence="1" key="1">
    <citation type="submission" date="2021-02" db="EMBL/GenBank/DDBJ databases">
        <authorList>
            <person name="Nowell W R."/>
        </authorList>
    </citation>
    <scope>NUCLEOTIDE SEQUENCE</scope>
</reference>
<feature type="non-terminal residue" evidence="1">
    <location>
        <position position="1"/>
    </location>
</feature>
<dbReference type="EMBL" id="CAJNOR010004885">
    <property type="protein sequence ID" value="CAF1533264.1"/>
    <property type="molecule type" value="Genomic_DNA"/>
</dbReference>